<dbReference type="CDD" id="cd18787">
    <property type="entry name" value="SF2_C_DEAD"/>
    <property type="match status" value="1"/>
</dbReference>
<name>A0A9W7EZ23_9STRA</name>
<comment type="function">
    <text evidence="6">RNA helicase.</text>
</comment>
<gene>
    <name evidence="10" type="ORF">TrST_g1554</name>
</gene>
<keyword evidence="2 6" id="KW-0378">Hydrolase</keyword>
<comment type="domain">
    <text evidence="6">The Q motif is unique to and characteristic of the DEAD box family of RNA helicases and controls ATP binding and hydrolysis.</text>
</comment>
<dbReference type="Gene3D" id="3.40.50.300">
    <property type="entry name" value="P-loop containing nucleotide triphosphate hydrolases"/>
    <property type="match status" value="2"/>
</dbReference>
<feature type="compositionally biased region" description="Basic and acidic residues" evidence="7">
    <location>
        <begin position="76"/>
        <end position="87"/>
    </location>
</feature>
<dbReference type="EMBL" id="BRXY01000437">
    <property type="protein sequence ID" value="GMH95038.1"/>
    <property type="molecule type" value="Genomic_DNA"/>
</dbReference>
<comment type="caution">
    <text evidence="10">The sequence shown here is derived from an EMBL/GenBank/DDBJ whole genome shotgun (WGS) entry which is preliminary data.</text>
</comment>
<dbReference type="GO" id="GO:0003723">
    <property type="term" value="F:RNA binding"/>
    <property type="evidence" value="ECO:0007669"/>
    <property type="project" value="UniProtKB-UniRule"/>
</dbReference>
<organism evidence="10 11">
    <name type="scientific">Triparma strigata</name>
    <dbReference type="NCBI Taxonomy" id="1606541"/>
    <lineage>
        <taxon>Eukaryota</taxon>
        <taxon>Sar</taxon>
        <taxon>Stramenopiles</taxon>
        <taxon>Ochrophyta</taxon>
        <taxon>Bolidophyceae</taxon>
        <taxon>Parmales</taxon>
        <taxon>Triparmaceae</taxon>
        <taxon>Triparma</taxon>
    </lineage>
</organism>
<dbReference type="CDD" id="cd00268">
    <property type="entry name" value="DEADc"/>
    <property type="match status" value="1"/>
</dbReference>
<evidence type="ECO:0000256" key="2">
    <source>
        <dbReference type="ARBA" id="ARBA00022801"/>
    </source>
</evidence>
<feature type="compositionally biased region" description="Acidic residues" evidence="7">
    <location>
        <begin position="27"/>
        <end position="36"/>
    </location>
</feature>
<evidence type="ECO:0000256" key="3">
    <source>
        <dbReference type="ARBA" id="ARBA00022806"/>
    </source>
</evidence>
<dbReference type="GO" id="GO:0005524">
    <property type="term" value="F:ATP binding"/>
    <property type="evidence" value="ECO:0007669"/>
    <property type="project" value="UniProtKB-UniRule"/>
</dbReference>
<evidence type="ECO:0000259" key="8">
    <source>
        <dbReference type="PROSITE" id="PS51192"/>
    </source>
</evidence>
<evidence type="ECO:0000256" key="7">
    <source>
        <dbReference type="SAM" id="MobiDB-lite"/>
    </source>
</evidence>
<dbReference type="Pfam" id="PF00271">
    <property type="entry name" value="Helicase_C"/>
    <property type="match status" value="1"/>
</dbReference>
<dbReference type="SUPFAM" id="SSF52540">
    <property type="entry name" value="P-loop containing nucleoside triphosphate hydrolases"/>
    <property type="match status" value="1"/>
</dbReference>
<dbReference type="SMART" id="SM00490">
    <property type="entry name" value="HELICc"/>
    <property type="match status" value="1"/>
</dbReference>
<feature type="domain" description="Helicase ATP-binding" evidence="8">
    <location>
        <begin position="184"/>
        <end position="362"/>
    </location>
</feature>
<dbReference type="PANTHER" id="PTHR24031">
    <property type="entry name" value="RNA HELICASE"/>
    <property type="match status" value="1"/>
</dbReference>
<dbReference type="InterPro" id="IPR014001">
    <property type="entry name" value="Helicase_ATP-bd"/>
</dbReference>
<dbReference type="PROSITE" id="PS51194">
    <property type="entry name" value="HELICASE_CTER"/>
    <property type="match status" value="1"/>
</dbReference>
<reference evidence="11" key="1">
    <citation type="journal article" date="2023" name="Commun. Biol.">
        <title>Genome analysis of Parmales, the sister group of diatoms, reveals the evolutionary specialization of diatoms from phago-mixotrophs to photoautotrophs.</title>
        <authorList>
            <person name="Ban H."/>
            <person name="Sato S."/>
            <person name="Yoshikawa S."/>
            <person name="Yamada K."/>
            <person name="Nakamura Y."/>
            <person name="Ichinomiya M."/>
            <person name="Sato N."/>
            <person name="Blanc-Mathieu R."/>
            <person name="Endo H."/>
            <person name="Kuwata A."/>
            <person name="Ogata H."/>
        </authorList>
    </citation>
    <scope>NUCLEOTIDE SEQUENCE [LARGE SCALE GENOMIC DNA]</scope>
    <source>
        <strain evidence="11">NIES 3701</strain>
    </source>
</reference>
<protein>
    <recommendedName>
        <fullName evidence="6">ATP-dependent RNA helicase</fullName>
        <ecNumber evidence="6">3.6.4.13</ecNumber>
    </recommendedName>
</protein>
<evidence type="ECO:0000256" key="6">
    <source>
        <dbReference type="RuleBase" id="RU365068"/>
    </source>
</evidence>
<feature type="region of interest" description="Disordered" evidence="7">
    <location>
        <begin position="1"/>
        <end position="155"/>
    </location>
</feature>
<keyword evidence="1 6" id="KW-0547">Nucleotide-binding</keyword>
<accession>A0A9W7EZ23</accession>
<keyword evidence="11" id="KW-1185">Reference proteome</keyword>
<dbReference type="EC" id="3.6.4.13" evidence="6"/>
<evidence type="ECO:0000313" key="10">
    <source>
        <dbReference type="EMBL" id="GMH95038.1"/>
    </source>
</evidence>
<feature type="compositionally biased region" description="Acidic residues" evidence="7">
    <location>
        <begin position="55"/>
        <end position="70"/>
    </location>
</feature>
<dbReference type="InterPro" id="IPR027417">
    <property type="entry name" value="P-loop_NTPase"/>
</dbReference>
<dbReference type="AlphaFoldDB" id="A0A9W7EZ23"/>
<dbReference type="InterPro" id="IPR018247">
    <property type="entry name" value="EF_Hand_1_Ca_BS"/>
</dbReference>
<dbReference type="GO" id="GO:0016787">
    <property type="term" value="F:hydrolase activity"/>
    <property type="evidence" value="ECO:0007669"/>
    <property type="project" value="UniProtKB-KW"/>
</dbReference>
<dbReference type="GO" id="GO:0003724">
    <property type="term" value="F:RNA helicase activity"/>
    <property type="evidence" value="ECO:0007669"/>
    <property type="project" value="UniProtKB-EC"/>
</dbReference>
<dbReference type="SMART" id="SM00487">
    <property type="entry name" value="DEXDc"/>
    <property type="match status" value="1"/>
</dbReference>
<dbReference type="Proteomes" id="UP001165085">
    <property type="component" value="Unassembled WGS sequence"/>
</dbReference>
<dbReference type="PROSITE" id="PS00018">
    <property type="entry name" value="EF_HAND_1"/>
    <property type="match status" value="1"/>
</dbReference>
<dbReference type="InterPro" id="IPR011545">
    <property type="entry name" value="DEAD/DEAH_box_helicase_dom"/>
</dbReference>
<dbReference type="InterPro" id="IPR001650">
    <property type="entry name" value="Helicase_C-like"/>
</dbReference>
<feature type="domain" description="Helicase C-terminal" evidence="9">
    <location>
        <begin position="391"/>
        <end position="525"/>
    </location>
</feature>
<feature type="compositionally biased region" description="Polar residues" evidence="7">
    <location>
        <begin position="111"/>
        <end position="128"/>
    </location>
</feature>
<evidence type="ECO:0000313" key="11">
    <source>
        <dbReference type="Proteomes" id="UP001165085"/>
    </source>
</evidence>
<comment type="catalytic activity">
    <reaction evidence="6">
        <text>ATP + H2O = ADP + phosphate + H(+)</text>
        <dbReference type="Rhea" id="RHEA:13065"/>
        <dbReference type="ChEBI" id="CHEBI:15377"/>
        <dbReference type="ChEBI" id="CHEBI:15378"/>
        <dbReference type="ChEBI" id="CHEBI:30616"/>
        <dbReference type="ChEBI" id="CHEBI:43474"/>
        <dbReference type="ChEBI" id="CHEBI:456216"/>
        <dbReference type="EC" id="3.6.4.13"/>
    </reaction>
</comment>
<comment type="similarity">
    <text evidence="6">Belongs to the DEAD box helicase family.</text>
</comment>
<evidence type="ECO:0000256" key="1">
    <source>
        <dbReference type="ARBA" id="ARBA00022741"/>
    </source>
</evidence>
<dbReference type="PROSITE" id="PS51192">
    <property type="entry name" value="HELICASE_ATP_BIND_1"/>
    <property type="match status" value="1"/>
</dbReference>
<evidence type="ECO:0000256" key="5">
    <source>
        <dbReference type="ARBA" id="ARBA00022884"/>
    </source>
</evidence>
<keyword evidence="5 6" id="KW-0694">RNA-binding</keyword>
<dbReference type="InterPro" id="IPR044742">
    <property type="entry name" value="DEAD/DEAH_RhlB"/>
</dbReference>
<dbReference type="OrthoDB" id="196131at2759"/>
<keyword evidence="4 6" id="KW-0067">ATP-binding</keyword>
<evidence type="ECO:0000259" key="9">
    <source>
        <dbReference type="PROSITE" id="PS51194"/>
    </source>
</evidence>
<evidence type="ECO:0000256" key="4">
    <source>
        <dbReference type="ARBA" id="ARBA00022840"/>
    </source>
</evidence>
<sequence length="525" mass="57944">MSFFGESESDSDEAPPPTTAATTTGGGDDEEEDELDAFMSNLKEDTTKRKRAERLDDDDSNDGVVDEEEFSSLKKTQVEKQQPKNDKTLSLQSKPRPTGSVHKTFPPLKAHTSQTPHPSLNSYLNKNRMQIVPSPGRSLPPQFLPTVTSTPSSQNPSYPSLSSYFVTPPPLPSPNLTPVQSILFPLICSGSNVHALSPTGTGKTLSYVLPMLKHLDANVSSTSPSALIMGPTRELIIQINSVIKPLLKPNQKSLALYGGILSSEKNSTWSITSRLKKEKIDVIVATSTRLIDFIKSKSLSLDAITIFILDEVDRLTNKQFRDSVHAVEGLINKEAVRVGVSATNAGENIVRQWLDVDYKVIVRPEKVKRSVEEFIVRNLNEEGAKLRWLRKTLESLIRVGGVIVFCGRRTACEKVGSSVREYLDCKTLHGDVQQSVREDNLKAFRKGETKVLIATDVLGRGVDVKGVYAVVNYDEPKDWREYTHKVGRVGRLAEGGVEEGVCFTICGEGEIKREVLRRGGKELCP</sequence>
<keyword evidence="3 6" id="KW-0347">Helicase</keyword>
<dbReference type="Pfam" id="PF00270">
    <property type="entry name" value="DEAD"/>
    <property type="match status" value="1"/>
</dbReference>
<proteinExistence type="inferred from homology"/>